<evidence type="ECO:0000259" key="1">
    <source>
        <dbReference type="SMART" id="SM00849"/>
    </source>
</evidence>
<organism evidence="2 3">
    <name type="scientific">Triparma laevis f. longispina</name>
    <dbReference type="NCBI Taxonomy" id="1714387"/>
    <lineage>
        <taxon>Eukaryota</taxon>
        <taxon>Sar</taxon>
        <taxon>Stramenopiles</taxon>
        <taxon>Ochrophyta</taxon>
        <taxon>Bolidophyceae</taxon>
        <taxon>Parmales</taxon>
        <taxon>Triparmaceae</taxon>
        <taxon>Triparma</taxon>
    </lineage>
</organism>
<reference evidence="3" key="1">
    <citation type="journal article" date="2023" name="Commun. Biol.">
        <title>Genome analysis of Parmales, the sister group of diatoms, reveals the evolutionary specialization of diatoms from phago-mixotrophs to photoautotrophs.</title>
        <authorList>
            <person name="Ban H."/>
            <person name="Sato S."/>
            <person name="Yoshikawa S."/>
            <person name="Yamada K."/>
            <person name="Nakamura Y."/>
            <person name="Ichinomiya M."/>
            <person name="Sato N."/>
            <person name="Blanc-Mathieu R."/>
            <person name="Endo H."/>
            <person name="Kuwata A."/>
            <person name="Ogata H."/>
        </authorList>
    </citation>
    <scope>NUCLEOTIDE SEQUENCE [LARGE SCALE GENOMIC DNA]</scope>
    <source>
        <strain evidence="3">NIES 3700</strain>
    </source>
</reference>
<dbReference type="PANTHER" id="PTHR42951">
    <property type="entry name" value="METALLO-BETA-LACTAMASE DOMAIN-CONTAINING"/>
    <property type="match status" value="1"/>
</dbReference>
<dbReference type="Gene3D" id="3.60.15.10">
    <property type="entry name" value="Ribonuclease Z/Hydroxyacylglutathione hydrolase-like"/>
    <property type="match status" value="1"/>
</dbReference>
<dbReference type="Pfam" id="PF00753">
    <property type="entry name" value="Lactamase_B"/>
    <property type="match status" value="1"/>
</dbReference>
<evidence type="ECO:0000313" key="2">
    <source>
        <dbReference type="EMBL" id="GMI18259.1"/>
    </source>
</evidence>
<accession>A0A9W7L0P1</accession>
<dbReference type="InterPro" id="IPR001279">
    <property type="entry name" value="Metallo-B-lactamas"/>
</dbReference>
<dbReference type="OrthoDB" id="17458at2759"/>
<dbReference type="SMART" id="SM00849">
    <property type="entry name" value="Lactamase_B"/>
    <property type="match status" value="1"/>
</dbReference>
<dbReference type="InterPro" id="IPR050855">
    <property type="entry name" value="NDM-1-like"/>
</dbReference>
<dbReference type="SUPFAM" id="SSF56281">
    <property type="entry name" value="Metallo-hydrolase/oxidoreductase"/>
    <property type="match status" value="1"/>
</dbReference>
<gene>
    <name evidence="2" type="ORF">TrLO_g2756</name>
</gene>
<dbReference type="PANTHER" id="PTHR42951:SF18">
    <property type="entry name" value="METALLO-HYDROLASE MJ0296-RELATED"/>
    <property type="match status" value="1"/>
</dbReference>
<dbReference type="AlphaFoldDB" id="A0A9W7L0P1"/>
<feature type="domain" description="Metallo-beta-lactamase" evidence="1">
    <location>
        <begin position="71"/>
        <end position="251"/>
    </location>
</feature>
<name>A0A9W7L0P1_9STRA</name>
<proteinExistence type="predicted"/>
<comment type="caution">
    <text evidence="2">The sequence shown here is derived from an EMBL/GenBank/DDBJ whole genome shotgun (WGS) entry which is preliminary data.</text>
</comment>
<dbReference type="InterPro" id="IPR036866">
    <property type="entry name" value="RibonucZ/Hydroxyglut_hydro"/>
</dbReference>
<dbReference type="EMBL" id="BRXW01000328">
    <property type="protein sequence ID" value="GMI18259.1"/>
    <property type="molecule type" value="Genomic_DNA"/>
</dbReference>
<evidence type="ECO:0000313" key="3">
    <source>
        <dbReference type="Proteomes" id="UP001165122"/>
    </source>
</evidence>
<keyword evidence="3" id="KW-1185">Reference proteome</keyword>
<dbReference type="Proteomes" id="UP001165122">
    <property type="component" value="Unassembled WGS sequence"/>
</dbReference>
<sequence>MRIPTDLRTRFLRHYQSLPHLSHSSSLTHNLLKPLLPLISSTKTSYENLPNNDRIKRFEGGRYFGAGRWFDASCYVFNGILIDTSPSSCYPHLPTSDFEQILLTHHHEDHSGSLGPFLPTHQIYMSQKTLDIMSMSRGKFDMQFYEHLLYGEPLEFKLNEDSNVNIIEDGGYLPTWNSDGREVEGYVYTTPGHSEDMLVYHVPSENAVFAGDLYLNENRFFFRSDECYTSILSSIDKILDLPDWDILLCAHEPIFEGGRDKLKKKREYLERIGDNIIRLHNAGLSDIEISRSVFPRASGMWYLWVICGGDVSPVNIVRSVLYGPVERDSIKRALNDNGENIENR</sequence>
<protein>
    <recommendedName>
        <fullName evidence="1">Metallo-beta-lactamase domain-containing protein</fullName>
    </recommendedName>
</protein>